<keyword evidence="2" id="KW-0614">Plasmid</keyword>
<dbReference type="AlphaFoldDB" id="A0ABD8B2L9"/>
<dbReference type="Proteomes" id="UP001364764">
    <property type="component" value="Plasmid pY5S7-1"/>
</dbReference>
<dbReference type="EMBL" id="CP145893">
    <property type="protein sequence ID" value="WWP24090.1"/>
    <property type="molecule type" value="Genomic_DNA"/>
</dbReference>
<dbReference type="Gene3D" id="3.40.50.1240">
    <property type="entry name" value="Phosphoglycerate mutase-like"/>
    <property type="match status" value="1"/>
</dbReference>
<evidence type="ECO:0000313" key="3">
    <source>
        <dbReference type="Proteomes" id="UP001364764"/>
    </source>
</evidence>
<dbReference type="GeneID" id="93480021"/>
<dbReference type="InterPro" id="IPR013078">
    <property type="entry name" value="His_Pase_superF_clade-1"/>
</dbReference>
<protein>
    <submittedName>
        <fullName evidence="2">Histidine phosphatase family protein</fullName>
    </submittedName>
</protein>
<accession>A0ABD8B2L9</accession>
<feature type="region of interest" description="Disordered" evidence="1">
    <location>
        <begin position="38"/>
        <end position="57"/>
    </location>
</feature>
<dbReference type="RefSeq" id="WP_338709181.1">
    <property type="nucleotide sequence ID" value="NZ_CP145893.1"/>
</dbReference>
<evidence type="ECO:0000256" key="1">
    <source>
        <dbReference type="SAM" id="MobiDB-lite"/>
    </source>
</evidence>
<proteinExistence type="predicted"/>
<organism evidence="2 3">
    <name type="scientific">Paenibacillus amylolyticus</name>
    <dbReference type="NCBI Taxonomy" id="1451"/>
    <lineage>
        <taxon>Bacteria</taxon>
        <taxon>Bacillati</taxon>
        <taxon>Bacillota</taxon>
        <taxon>Bacilli</taxon>
        <taxon>Bacillales</taxon>
        <taxon>Paenibacillaceae</taxon>
        <taxon>Paenibacillus</taxon>
    </lineage>
</organism>
<gene>
    <name evidence="2" type="ORF">V6668_31110</name>
</gene>
<dbReference type="SUPFAM" id="SSF53254">
    <property type="entry name" value="Phosphoglycerate mutase-like"/>
    <property type="match status" value="1"/>
</dbReference>
<geneLocation type="plasmid" evidence="2 3">
    <name>pY5S7-1</name>
</geneLocation>
<reference evidence="2 3" key="1">
    <citation type="submission" date="2024-02" db="EMBL/GenBank/DDBJ databases">
        <title>Complete sequences of two Paenibacillus sp. strains and one Lysinibacillus strain isolated from the environment on STAA medium highlight biotechnological potential.</title>
        <authorList>
            <person name="Attere S.A."/>
            <person name="Piche L.C."/>
            <person name="Intertaglia L."/>
            <person name="Lami R."/>
            <person name="Charette S.J."/>
            <person name="Vincent A.T."/>
        </authorList>
    </citation>
    <scope>NUCLEOTIDE SEQUENCE [LARGE SCALE GENOMIC DNA]</scope>
    <source>
        <strain evidence="2 3">Y5S-7</strain>
        <plasmid evidence="2 3">pY5S7-1</plasmid>
    </source>
</reference>
<name>A0ABD8B2L9_PAEAM</name>
<sequence>MEDLHLDRLISSPYLRAWQTAETIADRLKLKLEPNEERLREREISESSGRIPDKSRD</sequence>
<dbReference type="Pfam" id="PF00300">
    <property type="entry name" value="His_Phos_1"/>
    <property type="match status" value="1"/>
</dbReference>
<dbReference type="InterPro" id="IPR029033">
    <property type="entry name" value="His_PPase_superfam"/>
</dbReference>
<evidence type="ECO:0000313" key="2">
    <source>
        <dbReference type="EMBL" id="WWP24090.1"/>
    </source>
</evidence>